<dbReference type="SUPFAM" id="SSF51126">
    <property type="entry name" value="Pectin lyase-like"/>
    <property type="match status" value="2"/>
</dbReference>
<keyword evidence="3" id="KW-1185">Reference proteome</keyword>
<protein>
    <submittedName>
        <fullName evidence="2">Uncharacterized protein</fullName>
    </submittedName>
</protein>
<reference evidence="2 3" key="1">
    <citation type="submission" date="2019-08" db="EMBL/GenBank/DDBJ databases">
        <title>Genome of Aequorivita lipolytica Y10-2 (type strain).</title>
        <authorList>
            <person name="Bowman J.P."/>
        </authorList>
    </citation>
    <scope>NUCLEOTIDE SEQUENCE [LARGE SCALE GENOMIC DNA]</scope>
    <source>
        <strain evidence="2 3">Y10-2</strain>
    </source>
</reference>
<sequence>MKNFKKFALSIATVSTLFLAGCSSDDGFISDDEEPGENTQLIGSLESDRILDPSVQYTVAGPYLVKSGAKLTIPAGTVIVSQVGTDKYIAVEQGGKIDVQGTSSNPVVMRSENNSAGDWGGLLLCGKATTTEGVNVTAEVGGLIYGGTDNADNSGSVEYLIIRGAGAQINSESQYNGLTLYAVGSGTRISNVAVIDGADDGVEFFGGTVSASNLYFENNEDDAVDWTEGWNGTITNTYVSHSKPFSTAVEADGDNQNPKLVNFTAVSTVGGTALQFKKQSGATITGLSLLGYSTRIDMKDNGPLANVIIGGEIADPANGYNAPATVDLSMFAWATQNNSDTAVLPNTITGTTQLDSSLVYLLQGTTLVKSGGKLIIPAGTIIISETGTDKYIAVEQGGKIEVNGTNENPVVMKSAGSNPGDWGGLLLCGEGVTTEGVDAIAEVGGLVYGGANNSDNSGSIDYLVIRGAGAQINADSQYNGLTLYAVGSGTSISNVAVIDGADDGIEFFGGAVSATNLYFENNEDDSVDWTEGWSGTITNTYILNNGSSFSTALEGDGDNNNPSFVNLTAINTSSAGSGIALQFKKQSGGTFTNILLSDYGTNVDMKDNGPLQNIIVDGVPLTTPQDDVFNGTPVDISGWNWISK</sequence>
<evidence type="ECO:0000256" key="1">
    <source>
        <dbReference type="SAM" id="SignalP"/>
    </source>
</evidence>
<feature type="signal peptide" evidence="1">
    <location>
        <begin position="1"/>
        <end position="20"/>
    </location>
</feature>
<dbReference type="PROSITE" id="PS51257">
    <property type="entry name" value="PROKAR_LIPOPROTEIN"/>
    <property type="match status" value="1"/>
</dbReference>
<gene>
    <name evidence="2" type="ORF">ESV24_00005</name>
</gene>
<dbReference type="RefSeq" id="WP_111814066.1">
    <property type="nucleotide sequence ID" value="NZ_CBCRZQ010000001.1"/>
</dbReference>
<dbReference type="Gene3D" id="2.160.20.10">
    <property type="entry name" value="Single-stranded right-handed beta-helix, Pectin lyase-like"/>
    <property type="match status" value="2"/>
</dbReference>
<accession>A0A5C6YSX1</accession>
<comment type="caution">
    <text evidence="2">The sequence shown here is derived from an EMBL/GenBank/DDBJ whole genome shotgun (WGS) entry which is preliminary data.</text>
</comment>
<dbReference type="AlphaFoldDB" id="A0A5C6YSX1"/>
<keyword evidence="1" id="KW-0732">Signal</keyword>
<dbReference type="PANTHER" id="PTHR41339">
    <property type="entry name" value="LIPL48"/>
    <property type="match status" value="1"/>
</dbReference>
<feature type="chain" id="PRO_5023020585" evidence="1">
    <location>
        <begin position="21"/>
        <end position="644"/>
    </location>
</feature>
<dbReference type="InterPro" id="IPR011050">
    <property type="entry name" value="Pectin_lyase_fold/virulence"/>
</dbReference>
<name>A0A5C6YSX1_9FLAO</name>
<evidence type="ECO:0000313" key="3">
    <source>
        <dbReference type="Proteomes" id="UP000321945"/>
    </source>
</evidence>
<proteinExistence type="predicted"/>
<dbReference type="PANTHER" id="PTHR41339:SF1">
    <property type="entry name" value="SECRETED PROTEIN"/>
    <property type="match status" value="1"/>
</dbReference>
<organism evidence="2 3">
    <name type="scientific">Aequorivita lipolytica</name>
    <dbReference type="NCBI Taxonomy" id="153267"/>
    <lineage>
        <taxon>Bacteria</taxon>
        <taxon>Pseudomonadati</taxon>
        <taxon>Bacteroidota</taxon>
        <taxon>Flavobacteriia</taxon>
        <taxon>Flavobacteriales</taxon>
        <taxon>Flavobacteriaceae</taxon>
        <taxon>Aequorivita</taxon>
    </lineage>
</organism>
<dbReference type="Proteomes" id="UP000321945">
    <property type="component" value="Unassembled WGS sequence"/>
</dbReference>
<evidence type="ECO:0000313" key="2">
    <source>
        <dbReference type="EMBL" id="TXD70518.1"/>
    </source>
</evidence>
<dbReference type="EMBL" id="VORU01000001">
    <property type="protein sequence ID" value="TXD70518.1"/>
    <property type="molecule type" value="Genomic_DNA"/>
</dbReference>
<dbReference type="OrthoDB" id="1521716at2"/>
<dbReference type="InterPro" id="IPR012334">
    <property type="entry name" value="Pectin_lyas_fold"/>
</dbReference>